<dbReference type="EMBL" id="JAACJN010000327">
    <property type="protein sequence ID" value="KAF5347993.1"/>
    <property type="molecule type" value="Genomic_DNA"/>
</dbReference>
<dbReference type="PROSITE" id="PS50082">
    <property type="entry name" value="WD_REPEATS_2"/>
    <property type="match status" value="14"/>
</dbReference>
<protein>
    <recommendedName>
        <fullName evidence="9">WD40 repeat-like protein</fullName>
    </recommendedName>
</protein>
<feature type="repeat" description="WD" evidence="3">
    <location>
        <begin position="764"/>
        <end position="805"/>
    </location>
</feature>
<feature type="repeat" description="WD" evidence="3">
    <location>
        <begin position="852"/>
        <end position="893"/>
    </location>
</feature>
<feature type="repeat" description="WD" evidence="3">
    <location>
        <begin position="1242"/>
        <end position="1283"/>
    </location>
</feature>
<dbReference type="InterPro" id="IPR015943">
    <property type="entry name" value="WD40/YVTN_repeat-like_dom_sf"/>
</dbReference>
<dbReference type="InterPro" id="IPR056884">
    <property type="entry name" value="NPHP3-like_N"/>
</dbReference>
<feature type="domain" description="TANC1/2-like winged helix" evidence="6">
    <location>
        <begin position="407"/>
        <end position="508"/>
    </location>
</feature>
<feature type="repeat" description="WD" evidence="3">
    <location>
        <begin position="941"/>
        <end position="982"/>
    </location>
</feature>
<dbReference type="Gene3D" id="3.40.50.300">
    <property type="entry name" value="P-loop containing nucleotide triphosphate hydrolases"/>
    <property type="match status" value="1"/>
</dbReference>
<dbReference type="PROSITE" id="PS00678">
    <property type="entry name" value="WD_REPEATS_1"/>
    <property type="match status" value="12"/>
</dbReference>
<feature type="repeat" description="WD" evidence="3">
    <location>
        <begin position="678"/>
        <end position="719"/>
    </location>
</feature>
<feature type="repeat" description="WD" evidence="3">
    <location>
        <begin position="721"/>
        <end position="762"/>
    </location>
</feature>
<organism evidence="7 8">
    <name type="scientific">Collybiopsis confluens</name>
    <dbReference type="NCBI Taxonomy" id="2823264"/>
    <lineage>
        <taxon>Eukaryota</taxon>
        <taxon>Fungi</taxon>
        <taxon>Dikarya</taxon>
        <taxon>Basidiomycota</taxon>
        <taxon>Agaricomycotina</taxon>
        <taxon>Agaricomycetes</taxon>
        <taxon>Agaricomycetidae</taxon>
        <taxon>Agaricales</taxon>
        <taxon>Marasmiineae</taxon>
        <taxon>Omphalotaceae</taxon>
        <taxon>Collybiopsis</taxon>
    </lineage>
</organism>
<dbReference type="InterPro" id="IPR055442">
    <property type="entry name" value="Beta-prop_EML-like_2nd"/>
</dbReference>
<dbReference type="InterPro" id="IPR020472">
    <property type="entry name" value="WD40_PAC1"/>
</dbReference>
<evidence type="ECO:0000259" key="5">
    <source>
        <dbReference type="Pfam" id="PF24883"/>
    </source>
</evidence>
<dbReference type="PANTHER" id="PTHR19879:SF9">
    <property type="entry name" value="TRANSCRIPTION INITIATION FACTOR TFIID SUBUNIT 5"/>
    <property type="match status" value="1"/>
</dbReference>
<evidence type="ECO:0000313" key="8">
    <source>
        <dbReference type="Proteomes" id="UP000518752"/>
    </source>
</evidence>
<keyword evidence="1 3" id="KW-0853">WD repeat</keyword>
<proteinExistence type="predicted"/>
<reference evidence="7 8" key="1">
    <citation type="journal article" date="2020" name="ISME J.">
        <title>Uncovering the hidden diversity of litter-decomposition mechanisms in mushroom-forming fungi.</title>
        <authorList>
            <person name="Floudas D."/>
            <person name="Bentzer J."/>
            <person name="Ahren D."/>
            <person name="Johansson T."/>
            <person name="Persson P."/>
            <person name="Tunlid A."/>
        </authorList>
    </citation>
    <scope>NUCLEOTIDE SEQUENCE [LARGE SCALE GENOMIC DNA]</scope>
    <source>
        <strain evidence="7 8">CBS 406.79</strain>
    </source>
</reference>
<dbReference type="PRINTS" id="PR00320">
    <property type="entry name" value="GPROTEINBRPT"/>
</dbReference>
<gene>
    <name evidence="7" type="ORF">D9757_014686</name>
</gene>
<feature type="domain" description="Nephrocystin 3-like N-terminal" evidence="5">
    <location>
        <begin position="135"/>
        <end position="291"/>
    </location>
</feature>
<feature type="repeat" description="WD" evidence="3">
    <location>
        <begin position="1199"/>
        <end position="1240"/>
    </location>
</feature>
<feature type="domain" description="EML-like second beta-propeller" evidence="4">
    <location>
        <begin position="1126"/>
        <end position="1282"/>
    </location>
</feature>
<feature type="repeat" description="WD" evidence="3">
    <location>
        <begin position="898"/>
        <end position="939"/>
    </location>
</feature>
<dbReference type="Pfam" id="PF24883">
    <property type="entry name" value="NPHP3_N"/>
    <property type="match status" value="1"/>
</dbReference>
<dbReference type="Pfam" id="PF25521">
    <property type="entry name" value="WHD_TANC1"/>
    <property type="match status" value="1"/>
</dbReference>
<keyword evidence="2" id="KW-0677">Repeat</keyword>
<keyword evidence="8" id="KW-1185">Reference proteome</keyword>
<dbReference type="SUPFAM" id="SSF52540">
    <property type="entry name" value="P-loop containing nucleoside triphosphate hydrolases"/>
    <property type="match status" value="1"/>
</dbReference>
<dbReference type="Pfam" id="PF00400">
    <property type="entry name" value="WD40"/>
    <property type="match status" value="10"/>
</dbReference>
<evidence type="ECO:0000256" key="3">
    <source>
        <dbReference type="PROSITE-ProRule" id="PRU00221"/>
    </source>
</evidence>
<feature type="repeat" description="WD" evidence="3">
    <location>
        <begin position="1070"/>
        <end position="1111"/>
    </location>
</feature>
<dbReference type="PROSITE" id="PS50294">
    <property type="entry name" value="WD_REPEATS_REGION"/>
    <property type="match status" value="14"/>
</dbReference>
<dbReference type="InterPro" id="IPR027417">
    <property type="entry name" value="P-loop_NTPase"/>
</dbReference>
<dbReference type="Pfam" id="PF23414">
    <property type="entry name" value="Beta-prop_EML_2"/>
    <property type="match status" value="1"/>
</dbReference>
<evidence type="ECO:0000256" key="2">
    <source>
        <dbReference type="ARBA" id="ARBA00022737"/>
    </source>
</evidence>
<dbReference type="PANTHER" id="PTHR19879">
    <property type="entry name" value="TRANSCRIPTION INITIATION FACTOR TFIID"/>
    <property type="match status" value="1"/>
</dbReference>
<evidence type="ECO:0000313" key="7">
    <source>
        <dbReference type="EMBL" id="KAF5347993.1"/>
    </source>
</evidence>
<comment type="caution">
    <text evidence="7">The sequence shown here is derived from an EMBL/GenBank/DDBJ whole genome shotgun (WGS) entry which is preliminary data.</text>
</comment>
<name>A0A8H5CVU3_9AGAR</name>
<feature type="repeat" description="WD" evidence="3">
    <location>
        <begin position="1027"/>
        <end position="1068"/>
    </location>
</feature>
<feature type="repeat" description="WD" evidence="3">
    <location>
        <begin position="984"/>
        <end position="1025"/>
    </location>
</feature>
<dbReference type="SUPFAM" id="SSF50978">
    <property type="entry name" value="WD40 repeat-like"/>
    <property type="match status" value="2"/>
</dbReference>
<dbReference type="OrthoDB" id="538223at2759"/>
<evidence type="ECO:0000259" key="4">
    <source>
        <dbReference type="Pfam" id="PF23414"/>
    </source>
</evidence>
<feature type="repeat" description="WD" evidence="3">
    <location>
        <begin position="1113"/>
        <end position="1154"/>
    </location>
</feature>
<dbReference type="InterPro" id="IPR058056">
    <property type="entry name" value="WH_TANC1/2"/>
</dbReference>
<dbReference type="Proteomes" id="UP000518752">
    <property type="component" value="Unassembled WGS sequence"/>
</dbReference>
<evidence type="ECO:0008006" key="9">
    <source>
        <dbReference type="Google" id="ProtNLM"/>
    </source>
</evidence>
<dbReference type="InterPro" id="IPR019775">
    <property type="entry name" value="WD40_repeat_CS"/>
</dbReference>
<accession>A0A8H5CVU3</accession>
<dbReference type="InterPro" id="IPR036322">
    <property type="entry name" value="WD40_repeat_dom_sf"/>
</dbReference>
<dbReference type="SMART" id="SM00320">
    <property type="entry name" value="WD40"/>
    <property type="match status" value="14"/>
</dbReference>
<feature type="repeat" description="WD" evidence="3">
    <location>
        <begin position="807"/>
        <end position="848"/>
    </location>
</feature>
<sequence>MKHIKKLLAGHSLSASSMAVKGSPNQGFEALSTGEPECGKFGTSAGPSKALDAQGGEAATTQVGLLSGASNIRVAGTPSFNVAGRDVHNAVINYNYDYAREVQNILKNKLNPIVNPVKKQAYCIEGTRVQIIQDLCQWVLKPDGCIAWIHGLAGSGKSAIAVSLAGKLRNMHSQVSLALTFHCVKGQETSHIFRLVPTICYYLAQMLPVYGAALIDIFHRDISLHADSIPLEEQMSLFLNPLNIIHQAQHIIIIVDGLDEWGQDKDQYDFLINLESHLRQIGWIRIIVTSRPEKEIERAMKKSQVVQSFNLTTSYNAYEDVSIFFQKSLSQWMPLGISRAHIDALTHKAGGLFIWAATALRYIAMEHDKIAGLENMINSSEGQVGSDNPYFELYALYTAILSHNPHFLSDRAVQLFQQILGIIIAAYEPLSLETLTKMVNFESNRSVNHFTVENVLKDLQAVLFKHNGKIYYHLSFAEFLCSWQCPRRFQIQIQDCHTTLAHICLKVMTKELKFNICNLETSSRKNSEVSNLEQRIAENISPELQYSALWWGHHINHGVKQTERQAAVTEFTNSPYLILWVECMSLLRSIMEIKVNGKLVIAWSKTNKNHNVESIMKELEKFVDTFSIPLYQSTPHLYISGCALLPEESILKRNMLISKRICVKAEGNEMHWKQGRHVIQTESEIDSVSFSPDGQYIVCGSNDGTVKIWNVQTGHLVGKPYQGHASSASSVAFSPDGQYVISGSYDSTLKMWNAQTGQPIQMPFSGHSNSITSVVFSPNGQQVASGSDDTTVRIWDVYTGKEVCHPLQGHTDSITMVAVSPDGQYVASGSDDTTVRVWSIKTAQLGQARGLFQGHMNSIISVAFSLDSQQVVSSADDMIVKGWNIQTGEEVGELFQQQCHHGNPIISAAFSPDSQQLVTSSDDRSVRIWNVYTGQQIGNPLLGHTDWIKSVAVSPDGQQIVSGSRDKTVRIWDVGTGDQERESVQSHINSVNCVAVSPNGEQIVSGSSDKTIRVWNLQTGQPVGNPLQGHTDWIRSVAFAPDGQQVVSGSGDSTIRIWNILTGHQVGEPLKGHTKAVNSVAFSPNGQQVVSGSGDTTVRIWNVKTGQQIGQSLQGHTDWVRSVIFLPNGQQVVSGSGDRTVRFWDVQTGKQIQEPLQGHADSVRSVACSPDGTHIASGSCDGTIRIWNAQTGEQIGEPLQGHTDWIRSVNFSPNGQQVVSASDDETIRLWNVQTGQQIGKSLQGHTDWVSSVVFSPSGKQVVSSSGDMTVRVWNIQIQQGINTPFQDHSNPLGVGFESVAHLPNSQHFTSGSQGDKTYHLTGFPLQLPPDILNGYINEQGWLYSNNHQLLLWLSPWMIGGFKDKRQMLTIPFHGPNCSIAIQWDNFVYDSHWTECWSSGSLSTKQLGKRPS</sequence>
<dbReference type="InterPro" id="IPR001680">
    <property type="entry name" value="WD40_rpt"/>
</dbReference>
<evidence type="ECO:0000256" key="1">
    <source>
        <dbReference type="ARBA" id="ARBA00022574"/>
    </source>
</evidence>
<dbReference type="Gene3D" id="2.130.10.10">
    <property type="entry name" value="YVTN repeat-like/Quinoprotein amine dehydrogenase"/>
    <property type="match status" value="6"/>
</dbReference>
<feature type="repeat" description="WD" evidence="3">
    <location>
        <begin position="1156"/>
        <end position="1197"/>
    </location>
</feature>
<dbReference type="CDD" id="cd00200">
    <property type="entry name" value="WD40"/>
    <property type="match status" value="2"/>
</dbReference>
<evidence type="ECO:0000259" key="6">
    <source>
        <dbReference type="Pfam" id="PF25521"/>
    </source>
</evidence>